<evidence type="ECO:0000313" key="4">
    <source>
        <dbReference type="Proteomes" id="UP000254033"/>
    </source>
</evidence>
<dbReference type="GO" id="GO:0007264">
    <property type="term" value="P:small GTPase-mediated signal transduction"/>
    <property type="evidence" value="ECO:0007669"/>
    <property type="project" value="InterPro"/>
</dbReference>
<dbReference type="EMBL" id="UGNY01000001">
    <property type="protein sequence ID" value="STX38575.1"/>
    <property type="molecule type" value="Genomic_DNA"/>
</dbReference>
<dbReference type="InterPro" id="IPR023578">
    <property type="entry name" value="Ras_GEF_dom_sf"/>
</dbReference>
<dbReference type="Gene3D" id="1.10.840.10">
    <property type="entry name" value="Ras guanine-nucleotide exchange factors catalytic domain"/>
    <property type="match status" value="1"/>
</dbReference>
<dbReference type="PROSITE" id="PS50009">
    <property type="entry name" value="RASGEF_CAT"/>
    <property type="match status" value="1"/>
</dbReference>
<feature type="domain" description="Ras-GEF" evidence="2">
    <location>
        <begin position="42"/>
        <end position="274"/>
    </location>
</feature>
<dbReference type="PANTHER" id="PTHR23113">
    <property type="entry name" value="GUANINE NUCLEOTIDE EXCHANGE FACTOR"/>
    <property type="match status" value="1"/>
</dbReference>
<dbReference type="AlphaFoldDB" id="A0A378IVJ0"/>
<name>A0A378IVJ0_9GAMM</name>
<dbReference type="PANTHER" id="PTHR23113:SF99">
    <property type="entry name" value="RASGEF DOMAIN-CONTAINING PROTEIN"/>
    <property type="match status" value="1"/>
</dbReference>
<sequence>MPPILDSEMYKVMENDLHTLFHDIYKHNKKNRDEIFLQANDFLDNLSDCITDHSRLLFTKISPEEILYFKDNKSEESREKFQNIDEMINYFNNLSMLINFSVLQQEDPTLRVFYYDMYIQLMNFCYLKGDFFAANAIYSGLVATNLSDTIDWKQLSRQSRSIWDDRETDFNRLCSPGTSYNTYVELSKKFKTPLIPVLQSFLGMQVYAKQAYDFFVDEHKRIQAKLHELDIEIHRVLNDIQRETTSWSQDYYKYMKDVYLPQSIFEYTKLIQEYEALLSEHGGPIAKQFHKDENAKQLVALVESTLLENQSVLEVFPQNEKIVGMLQEIETIKSKYTELEEFEDMPWQLKKTNCTSVKAKPVGKYTSEVFAKFAMPQMEENTDTDESPIPVVSKLRKKDTYHLPSRVKLMLELEQAIEDHKPKKVKVGPGNHCFFKRQEARNSEVMEQEDLGSEVMEIGVMDVDVIGHDEDDLQYGTSMVN</sequence>
<dbReference type="GO" id="GO:0005085">
    <property type="term" value="F:guanyl-nucleotide exchange factor activity"/>
    <property type="evidence" value="ECO:0007669"/>
    <property type="project" value="UniProtKB-KW"/>
</dbReference>
<proteinExistence type="predicted"/>
<evidence type="ECO:0000313" key="3">
    <source>
        <dbReference type="EMBL" id="STX38575.1"/>
    </source>
</evidence>
<gene>
    <name evidence="3" type="ORF">NCTC11978_01761</name>
</gene>
<reference evidence="3 4" key="1">
    <citation type="submission" date="2018-06" db="EMBL/GenBank/DDBJ databases">
        <authorList>
            <consortium name="Pathogen Informatics"/>
            <person name="Doyle S."/>
        </authorList>
    </citation>
    <scope>NUCLEOTIDE SEQUENCE [LARGE SCALE GENOMIC DNA]</scope>
    <source>
        <strain evidence="3 4">NCTC11978</strain>
    </source>
</reference>
<accession>A0A378IVJ0</accession>
<evidence type="ECO:0000259" key="2">
    <source>
        <dbReference type="PROSITE" id="PS50009"/>
    </source>
</evidence>
<evidence type="ECO:0000256" key="1">
    <source>
        <dbReference type="ARBA" id="ARBA00022658"/>
    </source>
</evidence>
<dbReference type="Proteomes" id="UP000254033">
    <property type="component" value="Unassembled WGS sequence"/>
</dbReference>
<dbReference type="InterPro" id="IPR036964">
    <property type="entry name" value="RASGEF_cat_dom_sf"/>
</dbReference>
<organism evidence="3 4">
    <name type="scientific">Legionella feeleii</name>
    <dbReference type="NCBI Taxonomy" id="453"/>
    <lineage>
        <taxon>Bacteria</taxon>
        <taxon>Pseudomonadati</taxon>
        <taxon>Pseudomonadota</taxon>
        <taxon>Gammaproteobacteria</taxon>
        <taxon>Legionellales</taxon>
        <taxon>Legionellaceae</taxon>
        <taxon>Legionella</taxon>
    </lineage>
</organism>
<dbReference type="Pfam" id="PF00617">
    <property type="entry name" value="RasGEF"/>
    <property type="match status" value="1"/>
</dbReference>
<dbReference type="SMART" id="SM00147">
    <property type="entry name" value="RasGEF"/>
    <property type="match status" value="1"/>
</dbReference>
<dbReference type="InterPro" id="IPR008937">
    <property type="entry name" value="Ras-like_GEF"/>
</dbReference>
<dbReference type="InterPro" id="IPR001895">
    <property type="entry name" value="RASGEF_cat_dom"/>
</dbReference>
<keyword evidence="1" id="KW-0344">Guanine-nucleotide releasing factor</keyword>
<dbReference type="SUPFAM" id="SSF48366">
    <property type="entry name" value="Ras GEF"/>
    <property type="match status" value="1"/>
</dbReference>
<protein>
    <submittedName>
        <fullName evidence="3">Ras GEF</fullName>
    </submittedName>
</protein>